<comment type="function">
    <text evidence="7">F(1)F(0) ATP synthase produces ATP from ADP in the presence of a proton or sodium gradient. F-type ATPases consist of two structural domains, F(1) containing the extramembraneous catalytic core and F(0) containing the membrane proton channel, linked together by a central stalk and a peripheral stalk. During catalysis, ATP synthesis in the catalytic domain of F(1) is coupled via a rotary mechanism of the central stalk subunits to proton translocation.</text>
</comment>
<organism evidence="8 9">
    <name type="scientific">Staphylococcus simulans UMC-CNS-990</name>
    <dbReference type="NCBI Taxonomy" id="1405498"/>
    <lineage>
        <taxon>Bacteria</taxon>
        <taxon>Bacillati</taxon>
        <taxon>Bacillota</taxon>
        <taxon>Bacilli</taxon>
        <taxon>Bacillales</taxon>
        <taxon>Staphylococcaceae</taxon>
        <taxon>Staphylococcus</taxon>
    </lineage>
</organism>
<protein>
    <recommendedName>
        <fullName evidence="7">ATP synthase subunit delta</fullName>
    </recommendedName>
    <alternativeName>
        <fullName evidence="7">ATP synthase F(1) sector subunit delta</fullName>
    </alternativeName>
    <alternativeName>
        <fullName evidence="7">F-type ATPase subunit delta</fullName>
        <shortName evidence="7">F-ATPase subunit delta</shortName>
    </alternativeName>
</protein>
<keyword evidence="7" id="KW-1003">Cell membrane</keyword>
<dbReference type="Proteomes" id="UP000017131">
    <property type="component" value="Unassembled WGS sequence"/>
</dbReference>
<evidence type="ECO:0000313" key="8">
    <source>
        <dbReference type="EMBL" id="ERS92526.1"/>
    </source>
</evidence>
<dbReference type="RefSeq" id="WP_002481786.1">
    <property type="nucleotide sequence ID" value="NZ_AXDY01000013.1"/>
</dbReference>
<gene>
    <name evidence="7" type="primary">atpH</name>
    <name evidence="8" type="ORF">SSIM_11660</name>
</gene>
<evidence type="ECO:0000256" key="2">
    <source>
        <dbReference type="ARBA" id="ARBA00022448"/>
    </source>
</evidence>
<keyword evidence="4 7" id="KW-0406">Ion transport</keyword>
<dbReference type="HAMAP" id="MF_01416">
    <property type="entry name" value="ATP_synth_delta_bact"/>
    <property type="match status" value="1"/>
</dbReference>
<dbReference type="InterPro" id="IPR026015">
    <property type="entry name" value="ATP_synth_OSCP/delta_N_sf"/>
</dbReference>
<keyword evidence="9" id="KW-1185">Reference proteome</keyword>
<dbReference type="Gene3D" id="1.10.520.20">
    <property type="entry name" value="N-terminal domain of the delta subunit of the F1F0-ATP synthase"/>
    <property type="match status" value="1"/>
</dbReference>
<dbReference type="Pfam" id="PF00213">
    <property type="entry name" value="OSCP"/>
    <property type="match status" value="1"/>
</dbReference>
<dbReference type="NCBIfam" id="NF004399">
    <property type="entry name" value="PRK05758.1-1"/>
    <property type="match status" value="1"/>
</dbReference>
<name>A0ABP2YQW5_STASI</name>
<comment type="similarity">
    <text evidence="7">Belongs to the ATPase delta chain family.</text>
</comment>
<keyword evidence="3 7" id="KW-0375">Hydrogen ion transport</keyword>
<evidence type="ECO:0000256" key="6">
    <source>
        <dbReference type="ARBA" id="ARBA00023310"/>
    </source>
</evidence>
<evidence type="ECO:0000256" key="7">
    <source>
        <dbReference type="HAMAP-Rule" id="MF_01416"/>
    </source>
</evidence>
<dbReference type="PANTHER" id="PTHR11910">
    <property type="entry name" value="ATP SYNTHASE DELTA CHAIN"/>
    <property type="match status" value="1"/>
</dbReference>
<keyword evidence="7" id="KW-0139">CF(1)</keyword>
<reference evidence="8 9" key="1">
    <citation type="journal article" date="2013" name="Genome Announc.">
        <title>Draft Genome Sequence of Staphylococcus simulans UMC-CNS-990, Isolated from a Case of Chronic Bovine Mastitis.</title>
        <authorList>
            <person name="Calcutt M.J."/>
            <person name="Foecking M.F."/>
            <person name="Hsieh H.Y."/>
            <person name="Perry J."/>
            <person name="Stewart G.C."/>
            <person name="Middleton J.R."/>
        </authorList>
    </citation>
    <scope>NUCLEOTIDE SEQUENCE [LARGE SCALE GENOMIC DNA]</scope>
    <source>
        <strain evidence="8 9">UMC-CNS-990</strain>
    </source>
</reference>
<dbReference type="InterPro" id="IPR000711">
    <property type="entry name" value="ATPase_OSCP/dsu"/>
</dbReference>
<dbReference type="GeneID" id="77331097"/>
<dbReference type="PRINTS" id="PR00125">
    <property type="entry name" value="ATPASEDELTA"/>
</dbReference>
<evidence type="ECO:0000256" key="4">
    <source>
        <dbReference type="ARBA" id="ARBA00023065"/>
    </source>
</evidence>
<keyword evidence="6 7" id="KW-0066">ATP synthesis</keyword>
<dbReference type="SUPFAM" id="SSF47928">
    <property type="entry name" value="N-terminal domain of the delta subunit of the F1F0-ATP synthase"/>
    <property type="match status" value="1"/>
</dbReference>
<evidence type="ECO:0000313" key="9">
    <source>
        <dbReference type="Proteomes" id="UP000017131"/>
    </source>
</evidence>
<evidence type="ECO:0000256" key="1">
    <source>
        <dbReference type="ARBA" id="ARBA00004370"/>
    </source>
</evidence>
<sequence>MADVAKKYAQALYETSLDKDVLDLMYDEFAVIDEAVIPYKEKLKSFDEDPKNIAQNRKAFVDATFQDINEYLKNMLYVLAENRNLAIISEVFRAFQGLYNQHYNQDFATVESVYELSPEELDKVGESLIQRTGLERVILTNEINPALIGGLRTTVGTKVYDGSIQNDLINLERRFTRTK</sequence>
<comment type="caution">
    <text evidence="8">The sequence shown here is derived from an EMBL/GenBank/DDBJ whole genome shotgun (WGS) entry which is preliminary data.</text>
</comment>
<dbReference type="NCBIfam" id="TIGR01145">
    <property type="entry name" value="ATP_synt_delta"/>
    <property type="match status" value="1"/>
</dbReference>
<evidence type="ECO:0000256" key="3">
    <source>
        <dbReference type="ARBA" id="ARBA00022781"/>
    </source>
</evidence>
<keyword evidence="2 7" id="KW-0813">Transport</keyword>
<comment type="function">
    <text evidence="7">This protein is part of the stalk that links CF(0) to CF(1). It either transmits conformational changes from CF(0) to CF(1) or is implicated in proton conduction.</text>
</comment>
<dbReference type="EMBL" id="AXDY01000013">
    <property type="protein sequence ID" value="ERS92526.1"/>
    <property type="molecule type" value="Genomic_DNA"/>
</dbReference>
<evidence type="ECO:0000256" key="5">
    <source>
        <dbReference type="ARBA" id="ARBA00023136"/>
    </source>
</evidence>
<proteinExistence type="inferred from homology"/>
<accession>A0ABP2YQW5</accession>
<keyword evidence="5 7" id="KW-0472">Membrane</keyword>
<comment type="subcellular location">
    <subcellularLocation>
        <location evidence="7">Cell membrane</location>
        <topology evidence="7">Peripheral membrane protein</topology>
    </subcellularLocation>
    <subcellularLocation>
        <location evidence="1">Membrane</location>
    </subcellularLocation>
</comment>